<name>A0A381NMC4_9ZZZZ</name>
<dbReference type="AlphaFoldDB" id="A0A381NMC4"/>
<comment type="cofactor">
    <cofactor evidence="1">
        <name>FAD</name>
        <dbReference type="ChEBI" id="CHEBI:57692"/>
    </cofactor>
</comment>
<evidence type="ECO:0000256" key="5">
    <source>
        <dbReference type="ARBA" id="ARBA00022741"/>
    </source>
</evidence>
<evidence type="ECO:0000256" key="6">
    <source>
        <dbReference type="ARBA" id="ARBA00022827"/>
    </source>
</evidence>
<keyword evidence="7" id="KW-0560">Oxidoreductase</keyword>
<dbReference type="InterPro" id="IPR002872">
    <property type="entry name" value="Proline_DH_dom"/>
</dbReference>
<accession>A0A381NMC4</accession>
<dbReference type="GO" id="GO:0010133">
    <property type="term" value="P:L-proline catabolic process to L-glutamate"/>
    <property type="evidence" value="ECO:0007669"/>
    <property type="project" value="UniProtKB-UniPathway"/>
</dbReference>
<keyword evidence="6" id="KW-0274">FAD</keyword>
<keyword evidence="4" id="KW-0285">Flavoprotein</keyword>
<protein>
    <recommendedName>
        <fullName evidence="3">proline dehydrogenase</fullName>
        <ecNumber evidence="3">1.5.5.2</ecNumber>
    </recommendedName>
</protein>
<dbReference type="GO" id="GO:0004657">
    <property type="term" value="F:proline dehydrogenase activity"/>
    <property type="evidence" value="ECO:0007669"/>
    <property type="project" value="UniProtKB-EC"/>
</dbReference>
<evidence type="ECO:0000256" key="3">
    <source>
        <dbReference type="ARBA" id="ARBA00012695"/>
    </source>
</evidence>
<evidence type="ECO:0000256" key="7">
    <source>
        <dbReference type="ARBA" id="ARBA00023002"/>
    </source>
</evidence>
<evidence type="ECO:0000256" key="9">
    <source>
        <dbReference type="ARBA" id="ARBA00048779"/>
    </source>
</evidence>
<dbReference type="GO" id="GO:0000166">
    <property type="term" value="F:nucleotide binding"/>
    <property type="evidence" value="ECO:0007669"/>
    <property type="project" value="UniProtKB-KW"/>
</dbReference>
<feature type="domain" description="Proline dehydrogenase" evidence="10">
    <location>
        <begin position="37"/>
        <end position="287"/>
    </location>
</feature>
<sequence length="302" mass="35229">MKLINNLLIQIIPFFPKSFIKLFASPYIAGITDDEMLSTVENLNTKGYDVTIDILGEHIKTEKEATEITERYANLYDEISSRSLQGNLSIKLTHIGQDLGYDIVKKNLIILTEKAKKHYNFLRLDMENSPYTSETIALYKEALKIYPNVGIVLQAYMHRSMDDLNALANKNFNCRICKGIYIESEDIAYSDYKKIRENYIKLVQIGLQKGSYIGIAGHDEYLINHLYQWIQDNNISKTQYEFQVLYGVPMEKTLQKLIQEDNKVRVYVPYGDNWYDYSVRRLKENPKMVGYIFKNIFKNIFG</sequence>
<evidence type="ECO:0000256" key="1">
    <source>
        <dbReference type="ARBA" id="ARBA00001974"/>
    </source>
</evidence>
<proteinExistence type="predicted"/>
<dbReference type="InterPro" id="IPR015659">
    <property type="entry name" value="Proline_oxidase"/>
</dbReference>
<evidence type="ECO:0000256" key="4">
    <source>
        <dbReference type="ARBA" id="ARBA00022630"/>
    </source>
</evidence>
<dbReference type="PANTHER" id="PTHR13914">
    <property type="entry name" value="PROLINE OXIDASE"/>
    <property type="match status" value="1"/>
</dbReference>
<keyword evidence="8" id="KW-0642">Proline metabolism</keyword>
<evidence type="ECO:0000259" key="10">
    <source>
        <dbReference type="Pfam" id="PF01619"/>
    </source>
</evidence>
<evidence type="ECO:0000313" key="11">
    <source>
        <dbReference type="EMBL" id="SUZ55680.1"/>
    </source>
</evidence>
<reference evidence="11" key="1">
    <citation type="submission" date="2018-05" db="EMBL/GenBank/DDBJ databases">
        <authorList>
            <person name="Lanie J.A."/>
            <person name="Ng W.-L."/>
            <person name="Kazmierczak K.M."/>
            <person name="Andrzejewski T.M."/>
            <person name="Davidsen T.M."/>
            <person name="Wayne K.J."/>
            <person name="Tettelin H."/>
            <person name="Glass J.I."/>
            <person name="Rusch D."/>
            <person name="Podicherti R."/>
            <person name="Tsui H.-C.T."/>
            <person name="Winkler M.E."/>
        </authorList>
    </citation>
    <scope>NUCLEOTIDE SEQUENCE</scope>
</reference>
<dbReference type="InterPro" id="IPR008219">
    <property type="entry name" value="PRODH_bac_arc"/>
</dbReference>
<evidence type="ECO:0000256" key="8">
    <source>
        <dbReference type="ARBA" id="ARBA00023062"/>
    </source>
</evidence>
<dbReference type="Pfam" id="PF01619">
    <property type="entry name" value="Pro_dh"/>
    <property type="match status" value="1"/>
</dbReference>
<dbReference type="PANTHER" id="PTHR13914:SF0">
    <property type="entry name" value="PROLINE DEHYDROGENASE 1, MITOCHONDRIAL"/>
    <property type="match status" value="1"/>
</dbReference>
<evidence type="ECO:0000256" key="2">
    <source>
        <dbReference type="ARBA" id="ARBA00004739"/>
    </source>
</evidence>
<dbReference type="SUPFAM" id="SSF51730">
    <property type="entry name" value="FAD-linked oxidoreductase"/>
    <property type="match status" value="1"/>
</dbReference>
<dbReference type="EC" id="1.5.5.2" evidence="3"/>
<organism evidence="11">
    <name type="scientific">marine metagenome</name>
    <dbReference type="NCBI Taxonomy" id="408172"/>
    <lineage>
        <taxon>unclassified sequences</taxon>
        <taxon>metagenomes</taxon>
        <taxon>ecological metagenomes</taxon>
    </lineage>
</organism>
<keyword evidence="5" id="KW-0547">Nucleotide-binding</keyword>
<gene>
    <name evidence="11" type="ORF">METZ01_LOCUS8534</name>
</gene>
<dbReference type="UniPathway" id="UPA00261">
    <property type="reaction ID" value="UER00373"/>
</dbReference>
<comment type="pathway">
    <text evidence="2">Amino-acid degradation; L-proline degradation into L-glutamate; L-glutamate from L-proline: step 1/2.</text>
</comment>
<dbReference type="PIRSF" id="PIRSF000196">
    <property type="entry name" value="Pro_dehydrog"/>
    <property type="match status" value="1"/>
</dbReference>
<comment type="catalytic activity">
    <reaction evidence="9">
        <text>L-proline + a quinone = (S)-1-pyrroline-5-carboxylate + a quinol + H(+)</text>
        <dbReference type="Rhea" id="RHEA:23784"/>
        <dbReference type="ChEBI" id="CHEBI:15378"/>
        <dbReference type="ChEBI" id="CHEBI:17388"/>
        <dbReference type="ChEBI" id="CHEBI:24646"/>
        <dbReference type="ChEBI" id="CHEBI:60039"/>
        <dbReference type="ChEBI" id="CHEBI:132124"/>
        <dbReference type="EC" id="1.5.5.2"/>
    </reaction>
</comment>
<dbReference type="Gene3D" id="3.20.20.220">
    <property type="match status" value="1"/>
</dbReference>
<dbReference type="EMBL" id="UINC01000455">
    <property type="protein sequence ID" value="SUZ55680.1"/>
    <property type="molecule type" value="Genomic_DNA"/>
</dbReference>
<dbReference type="InterPro" id="IPR029041">
    <property type="entry name" value="FAD-linked_oxidoreductase-like"/>
</dbReference>